<dbReference type="OrthoDB" id="9771846at2"/>
<gene>
    <name evidence="5" type="ORF">EJ995_05735</name>
</gene>
<sequence>MLDVSCIIVNYNTAQLTIEAIKSIQKFTSDNLDYEIVVADNASKYEDFEQLKTLIDQIADSRLKLVRSRINTGFGSGNMLAVSHAAPSKYYAFINSDVLFVQQNTLKDLQNFMTTNPHIGVCSPQMLGPDRSFRSTLDHYATPARQLLKRGFLEKWDSTRYPKRKIKYNKPIKADYMQGSFLFVDAVAFNQVGGFDQHLFLYYEESDLCMRLKKLLQKDAYLYPQQEYIHLQGASTTKNIVIKMEQKISLLYLIHKHHGFLAHRFMLCFYVVKYFFSSLVKPKNWRLFQLLLRGAPLSASLSQKQKVLDR</sequence>
<evidence type="ECO:0000259" key="4">
    <source>
        <dbReference type="Pfam" id="PF00535"/>
    </source>
</evidence>
<evidence type="ECO:0000256" key="3">
    <source>
        <dbReference type="ARBA" id="ARBA00022679"/>
    </source>
</evidence>
<accession>A0A3S9MX87</accession>
<dbReference type="PANTHER" id="PTHR43179:SF12">
    <property type="entry name" value="GALACTOFURANOSYLTRANSFERASE GLFT2"/>
    <property type="match status" value="1"/>
</dbReference>
<evidence type="ECO:0000313" key="6">
    <source>
        <dbReference type="Proteomes" id="UP000279600"/>
    </source>
</evidence>
<organism evidence="5 6">
    <name type="scientific">Nonlabens ponticola</name>
    <dbReference type="NCBI Taxonomy" id="2496866"/>
    <lineage>
        <taxon>Bacteria</taxon>
        <taxon>Pseudomonadati</taxon>
        <taxon>Bacteroidota</taxon>
        <taxon>Flavobacteriia</taxon>
        <taxon>Flavobacteriales</taxon>
        <taxon>Flavobacteriaceae</taxon>
        <taxon>Nonlabens</taxon>
    </lineage>
</organism>
<dbReference type="EMBL" id="CP034549">
    <property type="protein sequence ID" value="AZQ43752.1"/>
    <property type="molecule type" value="Genomic_DNA"/>
</dbReference>
<dbReference type="InterPro" id="IPR001173">
    <property type="entry name" value="Glyco_trans_2-like"/>
</dbReference>
<dbReference type="PANTHER" id="PTHR43179">
    <property type="entry name" value="RHAMNOSYLTRANSFERASE WBBL"/>
    <property type="match status" value="1"/>
</dbReference>
<dbReference type="SUPFAM" id="SSF53448">
    <property type="entry name" value="Nucleotide-diphospho-sugar transferases"/>
    <property type="match status" value="1"/>
</dbReference>
<proteinExistence type="inferred from homology"/>
<dbReference type="InterPro" id="IPR029044">
    <property type="entry name" value="Nucleotide-diphossugar_trans"/>
</dbReference>
<evidence type="ECO:0000256" key="2">
    <source>
        <dbReference type="ARBA" id="ARBA00022676"/>
    </source>
</evidence>
<keyword evidence="6" id="KW-1185">Reference proteome</keyword>
<dbReference type="GO" id="GO:0016757">
    <property type="term" value="F:glycosyltransferase activity"/>
    <property type="evidence" value="ECO:0007669"/>
    <property type="project" value="UniProtKB-KW"/>
</dbReference>
<evidence type="ECO:0000256" key="1">
    <source>
        <dbReference type="ARBA" id="ARBA00006739"/>
    </source>
</evidence>
<dbReference type="Gene3D" id="3.90.550.10">
    <property type="entry name" value="Spore Coat Polysaccharide Biosynthesis Protein SpsA, Chain A"/>
    <property type="match status" value="1"/>
</dbReference>
<reference evidence="5 6" key="1">
    <citation type="submission" date="2018-12" db="EMBL/GenBank/DDBJ databases">
        <title>Complete genome of Nonlabens sp. MJ115.</title>
        <authorList>
            <person name="Choi H.S."/>
            <person name="Jung J."/>
        </authorList>
    </citation>
    <scope>NUCLEOTIDE SEQUENCE [LARGE SCALE GENOMIC DNA]</scope>
    <source>
        <strain evidence="5 6">MJ115</strain>
    </source>
</reference>
<keyword evidence="2" id="KW-0328">Glycosyltransferase</keyword>
<protein>
    <submittedName>
        <fullName evidence="5">Glycosyltransferase family 2 protein</fullName>
    </submittedName>
</protein>
<keyword evidence="3 5" id="KW-0808">Transferase</keyword>
<dbReference type="AlphaFoldDB" id="A0A3S9MX87"/>
<dbReference type="Proteomes" id="UP000279600">
    <property type="component" value="Chromosome"/>
</dbReference>
<dbReference type="Pfam" id="PF00535">
    <property type="entry name" value="Glycos_transf_2"/>
    <property type="match status" value="1"/>
</dbReference>
<dbReference type="RefSeq" id="WP_126446507.1">
    <property type="nucleotide sequence ID" value="NZ_CP034549.1"/>
</dbReference>
<name>A0A3S9MX87_9FLAO</name>
<evidence type="ECO:0000313" key="5">
    <source>
        <dbReference type="EMBL" id="AZQ43752.1"/>
    </source>
</evidence>
<dbReference type="KEGG" id="noj:EJ995_05735"/>
<comment type="similarity">
    <text evidence="1">Belongs to the glycosyltransferase 2 family.</text>
</comment>
<feature type="domain" description="Glycosyltransferase 2-like" evidence="4">
    <location>
        <begin position="5"/>
        <end position="156"/>
    </location>
</feature>